<sequence length="90" mass="10195">MVEKLELLNQGYQTNGNELPKIEELTDHLENVISLNYSGVMDKIPIEIDRSEITLLENNIVVCVIHIDSVTGVFCCNVASFFCAWSLFFL</sequence>
<name>A0A1R1PTB9_ZANCU</name>
<evidence type="ECO:0000313" key="1">
    <source>
        <dbReference type="EMBL" id="OMH84143.1"/>
    </source>
</evidence>
<organism evidence="1 2">
    <name type="scientific">Zancudomyces culisetae</name>
    <name type="common">Gut fungus</name>
    <name type="synonym">Smittium culisetae</name>
    <dbReference type="NCBI Taxonomy" id="1213189"/>
    <lineage>
        <taxon>Eukaryota</taxon>
        <taxon>Fungi</taxon>
        <taxon>Fungi incertae sedis</taxon>
        <taxon>Zoopagomycota</taxon>
        <taxon>Kickxellomycotina</taxon>
        <taxon>Harpellomycetes</taxon>
        <taxon>Harpellales</taxon>
        <taxon>Legeriomycetaceae</taxon>
        <taxon>Zancudomyces</taxon>
    </lineage>
</organism>
<proteinExistence type="predicted"/>
<dbReference type="AlphaFoldDB" id="A0A1R1PTB9"/>
<accession>A0A1R1PTB9</accession>
<evidence type="ECO:0000313" key="2">
    <source>
        <dbReference type="Proteomes" id="UP000188320"/>
    </source>
</evidence>
<gene>
    <name evidence="1" type="ORF">AX774_g2333</name>
</gene>
<keyword evidence="2" id="KW-1185">Reference proteome</keyword>
<dbReference type="EMBL" id="LSSK01000244">
    <property type="protein sequence ID" value="OMH84143.1"/>
    <property type="molecule type" value="Genomic_DNA"/>
</dbReference>
<protein>
    <submittedName>
        <fullName evidence="1">Uncharacterized protein</fullName>
    </submittedName>
</protein>
<comment type="caution">
    <text evidence="1">The sequence shown here is derived from an EMBL/GenBank/DDBJ whole genome shotgun (WGS) entry which is preliminary data.</text>
</comment>
<reference evidence="2" key="1">
    <citation type="submission" date="2017-01" db="EMBL/GenBank/DDBJ databases">
        <authorList>
            <person name="Wang Y."/>
            <person name="White M."/>
            <person name="Kvist S."/>
            <person name="Moncalvo J.-M."/>
        </authorList>
    </citation>
    <scope>NUCLEOTIDE SEQUENCE [LARGE SCALE GENOMIC DNA]</scope>
    <source>
        <strain evidence="2">COL-18-3</strain>
    </source>
</reference>
<dbReference type="Proteomes" id="UP000188320">
    <property type="component" value="Unassembled WGS sequence"/>
</dbReference>